<evidence type="ECO:0000259" key="3">
    <source>
        <dbReference type="Pfam" id="PF04431"/>
    </source>
</evidence>
<feature type="chain" id="PRO_5045437465" description="Pectate lyase N-terminal domain-containing protein" evidence="2">
    <location>
        <begin position="25"/>
        <end position="65"/>
    </location>
</feature>
<evidence type="ECO:0000313" key="5">
    <source>
        <dbReference type="Proteomes" id="UP001174677"/>
    </source>
</evidence>
<comment type="caution">
    <text evidence="4">The sequence shown here is derived from an EMBL/GenBank/DDBJ whole genome shotgun (WGS) entry which is preliminary data.</text>
</comment>
<evidence type="ECO:0000256" key="2">
    <source>
        <dbReference type="SAM" id="SignalP"/>
    </source>
</evidence>
<evidence type="ECO:0000256" key="1">
    <source>
        <dbReference type="ARBA" id="ARBA00010980"/>
    </source>
</evidence>
<dbReference type="Proteomes" id="UP001174677">
    <property type="component" value="Chromosome 11"/>
</dbReference>
<dbReference type="Pfam" id="PF04431">
    <property type="entry name" value="Pec_lyase_N"/>
    <property type="match status" value="1"/>
</dbReference>
<feature type="signal peptide" evidence="2">
    <location>
        <begin position="1"/>
        <end position="24"/>
    </location>
</feature>
<dbReference type="EMBL" id="JARPOI010000011">
    <property type="protein sequence ID" value="KAJ9168486.1"/>
    <property type="molecule type" value="Genomic_DNA"/>
</dbReference>
<comment type="similarity">
    <text evidence="1">Belongs to the polysaccharide lyase 1 family.</text>
</comment>
<organism evidence="4 5">
    <name type="scientific">Hevea brasiliensis</name>
    <name type="common">Para rubber tree</name>
    <name type="synonym">Siphonia brasiliensis</name>
    <dbReference type="NCBI Taxonomy" id="3981"/>
    <lineage>
        <taxon>Eukaryota</taxon>
        <taxon>Viridiplantae</taxon>
        <taxon>Streptophyta</taxon>
        <taxon>Embryophyta</taxon>
        <taxon>Tracheophyta</taxon>
        <taxon>Spermatophyta</taxon>
        <taxon>Magnoliopsida</taxon>
        <taxon>eudicotyledons</taxon>
        <taxon>Gunneridae</taxon>
        <taxon>Pentapetalae</taxon>
        <taxon>rosids</taxon>
        <taxon>fabids</taxon>
        <taxon>Malpighiales</taxon>
        <taxon>Euphorbiaceae</taxon>
        <taxon>Crotonoideae</taxon>
        <taxon>Micrandreae</taxon>
        <taxon>Hevea</taxon>
    </lineage>
</organism>
<feature type="non-terminal residue" evidence="4">
    <location>
        <position position="65"/>
    </location>
</feature>
<protein>
    <recommendedName>
        <fullName evidence="3">Pectate lyase N-terminal domain-containing protein</fullName>
    </recommendedName>
</protein>
<proteinExistence type="inferred from homology"/>
<accession>A0ABQ9LPH3</accession>
<gene>
    <name evidence="4" type="ORF">P3X46_020003</name>
</gene>
<name>A0ABQ9LPH3_HEVBR</name>
<sequence>MEVANKLVLIFVVSLATIIPLLEADVGYNDDDVWQKRQEEAKKNMMRSYVPNPLLVTEEFDSQVD</sequence>
<keyword evidence="2" id="KW-0732">Signal</keyword>
<reference evidence="4" key="1">
    <citation type="journal article" date="2023" name="Plant Biotechnol. J.">
        <title>Chromosome-level wild Hevea brasiliensis genome provides new tools for genomic-assisted breeding and valuable loci to elevate rubber yield.</title>
        <authorList>
            <person name="Cheng H."/>
            <person name="Song X."/>
            <person name="Hu Y."/>
            <person name="Wu T."/>
            <person name="Yang Q."/>
            <person name="An Z."/>
            <person name="Feng S."/>
            <person name="Deng Z."/>
            <person name="Wu W."/>
            <person name="Zeng X."/>
            <person name="Tu M."/>
            <person name="Wang X."/>
            <person name="Huang H."/>
        </authorList>
    </citation>
    <scope>NUCLEOTIDE SEQUENCE</scope>
    <source>
        <strain evidence="4">MT/VB/25A 57/8</strain>
    </source>
</reference>
<feature type="domain" description="Pectate lyase N-terminal" evidence="3">
    <location>
        <begin position="31"/>
        <end position="64"/>
    </location>
</feature>
<keyword evidence="5" id="KW-1185">Reference proteome</keyword>
<dbReference type="InterPro" id="IPR007524">
    <property type="entry name" value="Pec_lyase_N"/>
</dbReference>
<evidence type="ECO:0000313" key="4">
    <source>
        <dbReference type="EMBL" id="KAJ9168486.1"/>
    </source>
</evidence>